<name>A0A2K8KBK1_9RHOB</name>
<feature type="domain" description="Transglycosylase SLT" evidence="4">
    <location>
        <begin position="152"/>
        <end position="248"/>
    </location>
</feature>
<keyword evidence="3" id="KW-0732">Signal</keyword>
<feature type="chain" id="PRO_5014836651" evidence="3">
    <location>
        <begin position="30"/>
        <end position="290"/>
    </location>
</feature>
<dbReference type="EMBL" id="CP024899">
    <property type="protein sequence ID" value="ATX66821.1"/>
    <property type="molecule type" value="Genomic_DNA"/>
</dbReference>
<dbReference type="KEGG" id="rbg:BG454_14130"/>
<protein>
    <submittedName>
        <fullName evidence="5">Lytic murein transglycosylase</fullName>
    </submittedName>
</protein>
<reference evidence="5 6" key="1">
    <citation type="submission" date="2017-11" db="EMBL/GenBank/DDBJ databases">
        <title>Revised Sequence and Annotation of the Rhodobaca barguzinensis strain alga05 Genome.</title>
        <authorList>
            <person name="Kopejtka K."/>
            <person name="Tomasch J.M."/>
            <person name="Bunk B."/>
            <person name="Koblizek M."/>
        </authorList>
    </citation>
    <scope>NUCLEOTIDE SEQUENCE [LARGE SCALE GENOMIC DNA]</scope>
    <source>
        <strain evidence="6">alga05</strain>
    </source>
</reference>
<dbReference type="Gene3D" id="1.10.530.10">
    <property type="match status" value="1"/>
</dbReference>
<comment type="similarity">
    <text evidence="2">Belongs to the virb1 family.</text>
</comment>
<evidence type="ECO:0000313" key="5">
    <source>
        <dbReference type="EMBL" id="ATX66821.1"/>
    </source>
</evidence>
<comment type="similarity">
    <text evidence="1">Belongs to the transglycosylase Slt family.</text>
</comment>
<evidence type="ECO:0000256" key="2">
    <source>
        <dbReference type="ARBA" id="ARBA00009387"/>
    </source>
</evidence>
<dbReference type="InterPro" id="IPR023346">
    <property type="entry name" value="Lysozyme-like_dom_sf"/>
</dbReference>
<dbReference type="RefSeq" id="WP_084634970.1">
    <property type="nucleotide sequence ID" value="NZ_CP024899.1"/>
</dbReference>
<dbReference type="SUPFAM" id="SSF53955">
    <property type="entry name" value="Lysozyme-like"/>
    <property type="match status" value="1"/>
</dbReference>
<evidence type="ECO:0000256" key="3">
    <source>
        <dbReference type="SAM" id="SignalP"/>
    </source>
</evidence>
<evidence type="ECO:0000259" key="4">
    <source>
        <dbReference type="Pfam" id="PF01464"/>
    </source>
</evidence>
<dbReference type="InterPro" id="IPR008258">
    <property type="entry name" value="Transglycosylase_SLT_dom_1"/>
</dbReference>
<dbReference type="Pfam" id="PF01464">
    <property type="entry name" value="SLT"/>
    <property type="match status" value="1"/>
</dbReference>
<dbReference type="PANTHER" id="PTHR37423">
    <property type="entry name" value="SOLUBLE LYTIC MUREIN TRANSGLYCOSYLASE-RELATED"/>
    <property type="match status" value="1"/>
</dbReference>
<evidence type="ECO:0000313" key="6">
    <source>
        <dbReference type="Proteomes" id="UP000228948"/>
    </source>
</evidence>
<accession>A0A2K8KBK1</accession>
<dbReference type="OrthoDB" id="9815002at2"/>
<gene>
    <name evidence="5" type="ORF">BG454_14130</name>
</gene>
<feature type="signal peptide" evidence="3">
    <location>
        <begin position="1"/>
        <end position="29"/>
    </location>
</feature>
<dbReference type="Proteomes" id="UP000228948">
    <property type="component" value="Chromosome"/>
</dbReference>
<evidence type="ECO:0000256" key="1">
    <source>
        <dbReference type="ARBA" id="ARBA00007734"/>
    </source>
</evidence>
<dbReference type="STRING" id="441209.GCA_001870665_02609"/>
<dbReference type="CDD" id="cd00254">
    <property type="entry name" value="LT-like"/>
    <property type="match status" value="1"/>
</dbReference>
<proteinExistence type="inferred from homology"/>
<dbReference type="AlphaFoldDB" id="A0A2K8KBK1"/>
<dbReference type="PANTHER" id="PTHR37423:SF2">
    <property type="entry name" value="MEMBRANE-BOUND LYTIC MUREIN TRANSGLYCOSYLASE C"/>
    <property type="match status" value="1"/>
</dbReference>
<organism evidence="5 6">
    <name type="scientific">Roseinatronobacter bogoriensis subsp. barguzinensis</name>
    <dbReference type="NCBI Taxonomy" id="441209"/>
    <lineage>
        <taxon>Bacteria</taxon>
        <taxon>Pseudomonadati</taxon>
        <taxon>Pseudomonadota</taxon>
        <taxon>Alphaproteobacteria</taxon>
        <taxon>Rhodobacterales</taxon>
        <taxon>Paracoccaceae</taxon>
        <taxon>Roseinatronobacter</taxon>
    </lineage>
</organism>
<keyword evidence="6" id="KW-1185">Reference proteome</keyword>
<sequence>MLYSRLSRPLAVSCAVLGISAPVALPALAEVPPSVAAPAPGDFSFRRVQVSPTQTGPRITVQIDPEEQARMLAVAPKVAPVIVPRAPGGQAPASGYAWFWEAVSPKLEDKSGRFLSAVAALNSPVEGRSVRAPRMQFLQDIASAHGAHILRASVGTNVSPALALAVIAVESAGRVEAVSSAGAQGLMQLIPATAERFGVSNAFDSAENIRGGIQYLDWLLTHFDNDVVLALAGYNAGEGAVRRNNGVPPFAETRDYVPKVLAAWLVARGLCATVPELPTDGCVFKIGQAG</sequence>